<evidence type="ECO:0000256" key="1">
    <source>
        <dbReference type="ARBA" id="ARBA00009986"/>
    </source>
</evidence>
<dbReference type="EMBL" id="CABVHU010000006">
    <property type="protein sequence ID" value="VVO03575.1"/>
    <property type="molecule type" value="Genomic_DNA"/>
</dbReference>
<dbReference type="Proteomes" id="UP000409037">
    <property type="component" value="Unassembled WGS sequence"/>
</dbReference>
<dbReference type="PROSITE" id="PS00687">
    <property type="entry name" value="ALDEHYDE_DEHYDR_GLU"/>
    <property type="match status" value="1"/>
</dbReference>
<dbReference type="AlphaFoldDB" id="A0A5E7CV18"/>
<feature type="active site" evidence="3">
    <location>
        <position position="258"/>
    </location>
</feature>
<protein>
    <submittedName>
        <fullName evidence="6">Aldehyde dehydrogenase</fullName>
        <ecNumber evidence="6">1.2.1.3</ecNumber>
    </submittedName>
</protein>
<evidence type="ECO:0000256" key="3">
    <source>
        <dbReference type="PROSITE-ProRule" id="PRU10007"/>
    </source>
</evidence>
<proteinExistence type="inferred from homology"/>
<dbReference type="InterPro" id="IPR016163">
    <property type="entry name" value="Ald_DH_C"/>
</dbReference>
<evidence type="ECO:0000256" key="4">
    <source>
        <dbReference type="RuleBase" id="RU003345"/>
    </source>
</evidence>
<reference evidence="6 7" key="1">
    <citation type="submission" date="2019-09" db="EMBL/GenBank/DDBJ databases">
        <authorList>
            <person name="Chandra G."/>
            <person name="Truman W A."/>
        </authorList>
    </citation>
    <scope>NUCLEOTIDE SEQUENCE [LARGE SCALE GENOMIC DNA]</scope>
    <source>
        <strain evidence="6">PS833</strain>
    </source>
</reference>
<dbReference type="SUPFAM" id="SSF53720">
    <property type="entry name" value="ALDH-like"/>
    <property type="match status" value="1"/>
</dbReference>
<dbReference type="FunFam" id="3.40.605.10:FF:000026">
    <property type="entry name" value="Aldehyde dehydrogenase, putative"/>
    <property type="match status" value="1"/>
</dbReference>
<dbReference type="Pfam" id="PF00171">
    <property type="entry name" value="Aldedh"/>
    <property type="match status" value="1"/>
</dbReference>
<dbReference type="Gene3D" id="3.40.605.10">
    <property type="entry name" value="Aldehyde Dehydrogenase, Chain A, domain 1"/>
    <property type="match status" value="1"/>
</dbReference>
<feature type="domain" description="Aldehyde dehydrogenase" evidence="5">
    <location>
        <begin position="27"/>
        <end position="482"/>
    </location>
</feature>
<gene>
    <name evidence="6" type="ORF">PS833_02858</name>
</gene>
<keyword evidence="2 4" id="KW-0560">Oxidoreductase</keyword>
<dbReference type="RefSeq" id="WP_224794096.1">
    <property type="nucleotide sequence ID" value="NZ_CABVHU010000006.1"/>
</dbReference>
<evidence type="ECO:0000259" key="5">
    <source>
        <dbReference type="Pfam" id="PF00171"/>
    </source>
</evidence>
<organism evidence="6 7">
    <name type="scientific">Pseudomonas fluorescens</name>
    <dbReference type="NCBI Taxonomy" id="294"/>
    <lineage>
        <taxon>Bacteria</taxon>
        <taxon>Pseudomonadati</taxon>
        <taxon>Pseudomonadota</taxon>
        <taxon>Gammaproteobacteria</taxon>
        <taxon>Pseudomonadales</taxon>
        <taxon>Pseudomonadaceae</taxon>
        <taxon>Pseudomonas</taxon>
    </lineage>
</organism>
<dbReference type="InterPro" id="IPR015590">
    <property type="entry name" value="Aldehyde_DH_dom"/>
</dbReference>
<evidence type="ECO:0000313" key="6">
    <source>
        <dbReference type="EMBL" id="VVO03575.1"/>
    </source>
</evidence>
<dbReference type="PANTHER" id="PTHR42804:SF1">
    <property type="entry name" value="ALDEHYDE DEHYDROGENASE-RELATED"/>
    <property type="match status" value="1"/>
</dbReference>
<dbReference type="InterPro" id="IPR016161">
    <property type="entry name" value="Ald_DH/histidinol_DH"/>
</dbReference>
<dbReference type="EC" id="1.2.1.3" evidence="6"/>
<evidence type="ECO:0000256" key="2">
    <source>
        <dbReference type="ARBA" id="ARBA00023002"/>
    </source>
</evidence>
<evidence type="ECO:0000313" key="7">
    <source>
        <dbReference type="Proteomes" id="UP000409037"/>
    </source>
</evidence>
<dbReference type="GO" id="GO:0004029">
    <property type="term" value="F:aldehyde dehydrogenase (NAD+) activity"/>
    <property type="evidence" value="ECO:0007669"/>
    <property type="project" value="UniProtKB-EC"/>
</dbReference>
<name>A0A5E7CV18_PSEFL</name>
<dbReference type="InterPro" id="IPR016162">
    <property type="entry name" value="Ald_DH_N"/>
</dbReference>
<accession>A0A5E7CV18</accession>
<sequence length="486" mass="51690">MTMYGTSIQIAHPESQYINGQWSPACGGSAYALTDPSTEEQLDGFAMGGVSDAEAAIIAARAAFDHGPWPTMDPRERGRLIGALTELLEARRGELEEAWTVQTGALPSMRSRAVNNGLGHLARAADQAAKFEFERRVVSAVGEAVIRREPVGVVTVISSWNGTLLQTASKIGPALAAGCCVIVKPARSTPMEAKIIAECADKVGFPPGVINVVLLASEGGDRLVTDARVDKVAFTGSTQVGRHIASTCGDRIARYSLELGGKSAGIVLDDADIFTVGKIMARTITALSGQLCATLSRVIVSQEKHDALVDAITQEMAVIRVGSAYDAATEMGPMALHKQLQSVERHVSRALEEGCTLAFGGARPKLPEKGYFFQPTLLTNVSEDSAIAQEEIFGPVLVVIKARDEEHAISIANNSAYGLHGSVFTNDKTRALEVARRIRTGSFAQNGMKLDFALPFGGYKQSGVGREGGEEALVGYLETKTILLDF</sequence>
<dbReference type="InterPro" id="IPR029510">
    <property type="entry name" value="Ald_DH_CS_GLU"/>
</dbReference>
<comment type="similarity">
    <text evidence="1 4">Belongs to the aldehyde dehydrogenase family.</text>
</comment>
<dbReference type="PANTHER" id="PTHR42804">
    <property type="entry name" value="ALDEHYDE DEHYDROGENASE"/>
    <property type="match status" value="1"/>
</dbReference>
<dbReference type="Gene3D" id="3.40.309.10">
    <property type="entry name" value="Aldehyde Dehydrogenase, Chain A, domain 2"/>
    <property type="match status" value="1"/>
</dbReference>